<dbReference type="PANTHER" id="PTHR24388:SF104">
    <property type="entry name" value="AT-RICH BINDING PROTEIN-RELATED"/>
    <property type="match status" value="1"/>
</dbReference>
<dbReference type="InterPro" id="IPR013087">
    <property type="entry name" value="Znf_C2H2_type"/>
</dbReference>
<keyword evidence="2" id="KW-0677">Repeat</keyword>
<comment type="similarity">
    <text evidence="6">Belongs to the snail C2H2-type zinc-finger protein family.</text>
</comment>
<evidence type="ECO:0000313" key="8">
    <source>
        <dbReference type="EMBL" id="CAF2768814.1"/>
    </source>
</evidence>
<feature type="domain" description="C2H2-type" evidence="7">
    <location>
        <begin position="192"/>
        <end position="222"/>
    </location>
</feature>
<dbReference type="Gene3D" id="3.30.160.60">
    <property type="entry name" value="Classic Zinc Finger"/>
    <property type="match status" value="2"/>
</dbReference>
<name>A0A7R8GZQ6_LEPSM</name>
<feature type="domain" description="C2H2-type" evidence="7">
    <location>
        <begin position="224"/>
        <end position="251"/>
    </location>
</feature>
<dbReference type="Proteomes" id="UP000675881">
    <property type="component" value="Chromosome 1"/>
</dbReference>
<dbReference type="PROSITE" id="PS00028">
    <property type="entry name" value="ZINC_FINGER_C2H2_1"/>
    <property type="match status" value="2"/>
</dbReference>
<dbReference type="EMBL" id="HG994580">
    <property type="protein sequence ID" value="CAF2768814.1"/>
    <property type="molecule type" value="Genomic_DNA"/>
</dbReference>
<dbReference type="SMART" id="SM00355">
    <property type="entry name" value="ZnF_C2H2"/>
    <property type="match status" value="3"/>
</dbReference>
<keyword evidence="9" id="KW-1185">Reference proteome</keyword>
<evidence type="ECO:0000256" key="2">
    <source>
        <dbReference type="ARBA" id="ARBA00022737"/>
    </source>
</evidence>
<dbReference type="InterPro" id="IPR050527">
    <property type="entry name" value="Snail/Krueppel_Znf"/>
</dbReference>
<evidence type="ECO:0000259" key="7">
    <source>
        <dbReference type="PROSITE" id="PS50157"/>
    </source>
</evidence>
<evidence type="ECO:0000256" key="1">
    <source>
        <dbReference type="ARBA" id="ARBA00022723"/>
    </source>
</evidence>
<dbReference type="PANTHER" id="PTHR24388">
    <property type="entry name" value="ZINC FINGER PROTEIN"/>
    <property type="match status" value="1"/>
</dbReference>
<keyword evidence="4" id="KW-0862">Zinc</keyword>
<evidence type="ECO:0000256" key="4">
    <source>
        <dbReference type="ARBA" id="ARBA00022833"/>
    </source>
</evidence>
<dbReference type="GO" id="GO:0000978">
    <property type="term" value="F:RNA polymerase II cis-regulatory region sequence-specific DNA binding"/>
    <property type="evidence" value="ECO:0007669"/>
    <property type="project" value="TreeGrafter"/>
</dbReference>
<sequence length="295" mass="34072">MINDILPQIEDYIRSYGDGSLVPILMKGCPTPCSHAISGCPESIKTSEEFHSLLDILLSNKYMSCVGLAQRYGHEEVLVERWDKNLKSSIKRNENSVESLDFCDRIITERDIDINIDAFNDSDGIDLDVAPPPITPSKKNNKNYINKRVLRKRKVTFVDKESSKAYNCPVCEHSFVEIKEYKAHCMEHTDLLMCYEKETCTKKFKNKKSLEVHLRRHRDTKRPFVCTICSRKFNSDEELQSHSFRHSGEKNPSVVKFVPRNLLKKVKLEFTWQSILGKKLTFARNVEVPLAQCPL</sequence>
<dbReference type="GO" id="GO:0008270">
    <property type="term" value="F:zinc ion binding"/>
    <property type="evidence" value="ECO:0007669"/>
    <property type="project" value="UniProtKB-KW"/>
</dbReference>
<keyword evidence="1" id="KW-0479">Metal-binding</keyword>
<dbReference type="PROSITE" id="PS50157">
    <property type="entry name" value="ZINC_FINGER_C2H2_2"/>
    <property type="match status" value="2"/>
</dbReference>
<gene>
    <name evidence="8" type="ORF">LSAA_1803</name>
</gene>
<reference evidence="8" key="1">
    <citation type="submission" date="2021-02" db="EMBL/GenBank/DDBJ databases">
        <authorList>
            <person name="Bekaert M."/>
        </authorList>
    </citation>
    <scope>NUCLEOTIDE SEQUENCE</scope>
    <source>
        <strain evidence="8">IoA-00</strain>
    </source>
</reference>
<evidence type="ECO:0000256" key="5">
    <source>
        <dbReference type="ARBA" id="ARBA00023242"/>
    </source>
</evidence>
<evidence type="ECO:0000256" key="6">
    <source>
        <dbReference type="ARBA" id="ARBA00037948"/>
    </source>
</evidence>
<dbReference type="GO" id="GO:0000981">
    <property type="term" value="F:DNA-binding transcription factor activity, RNA polymerase II-specific"/>
    <property type="evidence" value="ECO:0007669"/>
    <property type="project" value="TreeGrafter"/>
</dbReference>
<evidence type="ECO:0000313" key="9">
    <source>
        <dbReference type="Proteomes" id="UP000675881"/>
    </source>
</evidence>
<proteinExistence type="inferred from homology"/>
<accession>A0A7R8GZQ6</accession>
<dbReference type="AlphaFoldDB" id="A0A7R8GZQ6"/>
<dbReference type="SUPFAM" id="SSF57667">
    <property type="entry name" value="beta-beta-alpha zinc fingers"/>
    <property type="match status" value="2"/>
</dbReference>
<keyword evidence="3" id="KW-0863">Zinc-finger</keyword>
<evidence type="ECO:0000256" key="3">
    <source>
        <dbReference type="ARBA" id="ARBA00022771"/>
    </source>
</evidence>
<keyword evidence="5" id="KW-0539">Nucleus</keyword>
<organism evidence="8 9">
    <name type="scientific">Lepeophtheirus salmonis</name>
    <name type="common">Salmon louse</name>
    <name type="synonym">Caligus salmonis</name>
    <dbReference type="NCBI Taxonomy" id="72036"/>
    <lineage>
        <taxon>Eukaryota</taxon>
        <taxon>Metazoa</taxon>
        <taxon>Ecdysozoa</taxon>
        <taxon>Arthropoda</taxon>
        <taxon>Crustacea</taxon>
        <taxon>Multicrustacea</taxon>
        <taxon>Hexanauplia</taxon>
        <taxon>Copepoda</taxon>
        <taxon>Siphonostomatoida</taxon>
        <taxon>Caligidae</taxon>
        <taxon>Lepeophtheirus</taxon>
    </lineage>
</organism>
<dbReference type="OrthoDB" id="6330646at2759"/>
<dbReference type="InterPro" id="IPR036236">
    <property type="entry name" value="Znf_C2H2_sf"/>
</dbReference>
<dbReference type="Pfam" id="PF00096">
    <property type="entry name" value="zf-C2H2"/>
    <property type="match status" value="1"/>
</dbReference>
<protein>
    <submittedName>
        <fullName evidence="8">KRAB</fullName>
    </submittedName>
</protein>